<dbReference type="VEuPathDB" id="MicrosporidiaDB:ECU04_1300"/>
<gene>
    <name evidence="4" type="ORF">ECU04_1300</name>
</gene>
<dbReference type="InterPro" id="IPR012677">
    <property type="entry name" value="Nucleotide-bd_a/b_plait_sf"/>
</dbReference>
<dbReference type="SMART" id="SM00360">
    <property type="entry name" value="RRM"/>
    <property type="match status" value="2"/>
</dbReference>
<dbReference type="VEuPathDB" id="MicrosporidiaDB:AEWD_041260"/>
<sequence length="301" mass="34809">MGSDMKKGKRGRSGCEYVQGSKKHRKSTEEKKDSGESERGTGKGSGRKEVGKMDRSPDGRKAGFQRIEFDEASCTIRVKGDFTLKDIKRRFENLKSVKSSEGGFVLEYPSKEHALVDMKANRRPRGVKKEKNCEYLDNKYILTNLSYKETEESISETFGKYGEIERVTIKKNRDCISTGKAIITFKKRTFIKDEIIMSNKPIYIERIKKPLENKRRFFLSKLKKSHSIVAIRKILSDAGCKPKDIRVLYGENKRNRGYGFIEYDSEKDADVFVSKFEEIRDLLGPECYYEYSNEKISSRKK</sequence>
<organism evidence="4">
    <name type="scientific">Encephalitozoon cuniculi</name>
    <name type="common">Microsporidian parasite</name>
    <dbReference type="NCBI Taxonomy" id="6035"/>
    <lineage>
        <taxon>Eukaryota</taxon>
        <taxon>Fungi</taxon>
        <taxon>Fungi incertae sedis</taxon>
        <taxon>Microsporidia</taxon>
        <taxon>Unikaryonidae</taxon>
        <taxon>Encephalitozoon</taxon>
    </lineage>
</organism>
<evidence type="ECO:0000313" key="4">
    <source>
        <dbReference type="EMBL" id="AGE95261.1"/>
    </source>
</evidence>
<feature type="compositionally biased region" description="Basic and acidic residues" evidence="2">
    <location>
        <begin position="27"/>
        <end position="61"/>
    </location>
</feature>
<evidence type="ECO:0000256" key="2">
    <source>
        <dbReference type="SAM" id="MobiDB-lite"/>
    </source>
</evidence>
<keyword evidence="1" id="KW-0694">RNA-binding</keyword>
<dbReference type="PROSITE" id="PS50102">
    <property type="entry name" value="RRM"/>
    <property type="match status" value="2"/>
</dbReference>
<accession>M1KJ61</accession>
<feature type="domain" description="RRM" evidence="3">
    <location>
        <begin position="215"/>
        <end position="301"/>
    </location>
</feature>
<dbReference type="SUPFAM" id="SSF54928">
    <property type="entry name" value="RNA-binding domain, RBD"/>
    <property type="match status" value="1"/>
</dbReference>
<dbReference type="EMBL" id="KC513606">
    <property type="protein sequence ID" value="AGE95261.1"/>
    <property type="molecule type" value="Genomic_DNA"/>
</dbReference>
<evidence type="ECO:0000256" key="1">
    <source>
        <dbReference type="PROSITE-ProRule" id="PRU00176"/>
    </source>
</evidence>
<dbReference type="InterPro" id="IPR035979">
    <property type="entry name" value="RBD_domain_sf"/>
</dbReference>
<dbReference type="InterPro" id="IPR000504">
    <property type="entry name" value="RRM_dom"/>
</dbReference>
<dbReference type="GO" id="GO:0003723">
    <property type="term" value="F:RNA binding"/>
    <property type="evidence" value="ECO:0007669"/>
    <property type="project" value="UniProtKB-UniRule"/>
</dbReference>
<dbReference type="AlphaFoldDB" id="M1KJ61"/>
<proteinExistence type="predicted"/>
<reference evidence="4" key="1">
    <citation type="journal article" date="2013" name="Eukaryot. Cell">
        <title>Extremely Reduced Levels of Heterozygosity in the Vertebrate Pathogen Encephalitozoon cuniculi.</title>
        <authorList>
            <person name="Selman M."/>
            <person name="Sak B."/>
            <person name="Kvac M."/>
            <person name="Farinelli L."/>
            <person name="Weiss L.M."/>
            <person name="Corradi N."/>
        </authorList>
    </citation>
    <scope>NUCLEOTIDE SEQUENCE</scope>
</reference>
<dbReference type="Gene3D" id="3.30.70.330">
    <property type="match status" value="2"/>
</dbReference>
<dbReference type="CDD" id="cd00590">
    <property type="entry name" value="RRM_SF"/>
    <property type="match status" value="2"/>
</dbReference>
<protein>
    <submittedName>
        <fullName evidence="4">RNA-binding domain containing protein</fullName>
    </submittedName>
</protein>
<evidence type="ECO:0000259" key="3">
    <source>
        <dbReference type="PROSITE" id="PS50102"/>
    </source>
</evidence>
<dbReference type="VEuPathDB" id="MicrosporidiaDB:AEWR_041250"/>
<dbReference type="Pfam" id="PF00076">
    <property type="entry name" value="RRM_1"/>
    <property type="match status" value="2"/>
</dbReference>
<feature type="domain" description="RRM" evidence="3">
    <location>
        <begin position="138"/>
        <end position="209"/>
    </location>
</feature>
<feature type="region of interest" description="Disordered" evidence="2">
    <location>
        <begin position="1"/>
        <end position="64"/>
    </location>
</feature>
<name>M1KJ61_ENCCN</name>
<dbReference type="VEuPathDB" id="MicrosporidiaDB:M970_041250"/>
<dbReference type="VEuPathDB" id="MicrosporidiaDB:AEWQ_041250"/>